<evidence type="ECO:0000313" key="6">
    <source>
        <dbReference type="Proteomes" id="UP000027075"/>
    </source>
</evidence>
<evidence type="ECO:0000313" key="4">
    <source>
        <dbReference type="EMBL" id="AHZ21626.1"/>
    </source>
</evidence>
<proteinExistence type="predicted"/>
<evidence type="ECO:0000256" key="1">
    <source>
        <dbReference type="SAM" id="MobiDB-lite"/>
    </source>
</evidence>
<keyword evidence="2" id="KW-0812">Transmembrane</keyword>
<feature type="transmembrane region" description="Helical" evidence="2">
    <location>
        <begin position="129"/>
        <end position="156"/>
    </location>
</feature>
<reference evidence="4 6" key="3">
    <citation type="submission" date="2014-04" db="EMBL/GenBank/DDBJ databases">
        <title>Transcriptional profiles of Haloferax mediterranei on the basis of nitrogen availability.</title>
        <authorList>
            <person name="Bautista V."/>
        </authorList>
    </citation>
    <scope>NUCLEOTIDE SEQUENCE [LARGE SCALE GENOMIC DNA]</scope>
    <source>
        <strain evidence="4">ATCC 33500</strain>
        <strain evidence="6">ATCC 33500 / DSM 1411 / JCM 8866 / NBRC 14739 / NCIMB 2177 / R-4</strain>
    </source>
</reference>
<keyword evidence="2" id="KW-1133">Transmembrane helix</keyword>
<feature type="transmembrane region" description="Helical" evidence="2">
    <location>
        <begin position="89"/>
        <end position="109"/>
    </location>
</feature>
<dbReference type="EMBL" id="CP001868">
    <property type="protein sequence ID" value="AFK19015.1"/>
    <property type="molecule type" value="Genomic_DNA"/>
</dbReference>
<name>I3R455_HALMT</name>
<evidence type="ECO:0000256" key="2">
    <source>
        <dbReference type="SAM" id="Phobius"/>
    </source>
</evidence>
<reference evidence="3" key="1">
    <citation type="journal article" date="2012" name="Appl. Environ. Microbiol.">
        <title>Identification of the haloarchaeal phasin (PhaP) that functions in polyhydroxyalkanoate accumulation and granule formation in Haloferax mediterranei.</title>
        <authorList>
            <person name="Cai S."/>
            <person name="Cai L."/>
            <person name="Liu H."/>
            <person name="Liu X."/>
            <person name="Han J."/>
            <person name="Zhou J."/>
            <person name="Xiang H."/>
        </authorList>
    </citation>
    <scope>NUCLEOTIDE SEQUENCE</scope>
    <source>
        <strain evidence="3">CGMCC 1.2087</strain>
    </source>
</reference>
<dbReference type="AlphaFoldDB" id="I3R455"/>
<feature type="compositionally biased region" description="Polar residues" evidence="1">
    <location>
        <begin position="20"/>
        <end position="33"/>
    </location>
</feature>
<protein>
    <submittedName>
        <fullName evidence="3">Uncharacterized protein</fullName>
    </submittedName>
</protein>
<keyword evidence="2" id="KW-0472">Membrane</keyword>
<dbReference type="Proteomes" id="UP000027075">
    <property type="component" value="Chromosome"/>
</dbReference>
<evidence type="ECO:0000313" key="5">
    <source>
        <dbReference type="Proteomes" id="UP000006469"/>
    </source>
</evidence>
<evidence type="ECO:0000313" key="3">
    <source>
        <dbReference type="EMBL" id="AFK19015.1"/>
    </source>
</evidence>
<gene>
    <name evidence="3" type="ordered locus">HFX_1303</name>
    <name evidence="4" type="ORF">BM92_02670</name>
</gene>
<dbReference type="Proteomes" id="UP000006469">
    <property type="component" value="Chromosome"/>
</dbReference>
<feature type="region of interest" description="Disordered" evidence="1">
    <location>
        <begin position="13"/>
        <end position="35"/>
    </location>
</feature>
<reference evidence="3" key="4">
    <citation type="submission" date="2014-05" db="EMBL/GenBank/DDBJ databases">
        <authorList>
            <person name="Wang L."/>
            <person name="Yang H."/>
            <person name="Xiang H."/>
        </authorList>
    </citation>
    <scope>NUCLEOTIDE SEQUENCE</scope>
    <source>
        <strain>CGMCC 1.2087</strain>
    </source>
</reference>
<reference evidence="3 5" key="2">
    <citation type="journal article" date="2012" name="J. Bacteriol.">
        <title>Complete genome sequence of the metabolically versatile halophilic archaeon Haloferax mediterranei, a poly(3-hydroxybutyrate-co-3-hydroxyvalerate) producer.</title>
        <authorList>
            <person name="Han J."/>
            <person name="Zhang F."/>
            <person name="Hou J."/>
            <person name="Liu X."/>
            <person name="Li M."/>
            <person name="Liu H."/>
            <person name="Cai L."/>
            <person name="Zhang B."/>
            <person name="Chen Y."/>
            <person name="Zhou J."/>
            <person name="Hu S."/>
            <person name="Xiang H."/>
        </authorList>
    </citation>
    <scope>NUCLEOTIDE SEQUENCE [LARGE SCALE GENOMIC DNA]</scope>
    <source>
        <strain evidence="5">ATCC 33500 / DSM 1411 / JCM 8866 / NBRC 14739 / NCIMB 2177 / R-4</strain>
        <strain evidence="3">CGMCC 1.2087</strain>
    </source>
</reference>
<dbReference type="STRING" id="523841.HFX_1303"/>
<dbReference type="HOGENOM" id="CLU_1607100_0_0_2"/>
<sequence>MVGSMSACATAGVGGLERPASQTDLEVTPVDSTEQTEDVFDRAVLEHAGTEMGTAIARGVAMANKLGAESRDLSEETTITAKIGGSVMVVARGIIVAVVALIVLGALYSTQIVANPDNPNQWTNMTDTFANYGTTAFTLIGVGLIAVGAGVALSYFGGMGGGGGR</sequence>
<accession>I3R455</accession>
<organism evidence="3 5">
    <name type="scientific">Haloferax mediterranei (strain ATCC 33500 / DSM 1411 / JCM 8866 / NBRC 14739 / NCIMB 2177 / R-4)</name>
    <name type="common">Halobacterium mediterranei</name>
    <dbReference type="NCBI Taxonomy" id="523841"/>
    <lineage>
        <taxon>Archaea</taxon>
        <taxon>Methanobacteriati</taxon>
        <taxon>Methanobacteriota</taxon>
        <taxon>Stenosarchaea group</taxon>
        <taxon>Halobacteria</taxon>
        <taxon>Halobacteriales</taxon>
        <taxon>Haloferacaceae</taxon>
        <taxon>Haloferax</taxon>
    </lineage>
</organism>
<dbReference type="KEGG" id="hme:HFX_1303"/>
<dbReference type="EMBL" id="CP007551">
    <property type="protein sequence ID" value="AHZ21626.1"/>
    <property type="molecule type" value="Genomic_DNA"/>
</dbReference>